<name>A0AAW1TZJ9_9CUCU</name>
<evidence type="ECO:0000256" key="2">
    <source>
        <dbReference type="PROSITE-ProRule" id="PRU00497"/>
    </source>
</evidence>
<dbReference type="Proteomes" id="UP001431783">
    <property type="component" value="Unassembled WGS sequence"/>
</dbReference>
<dbReference type="InterPro" id="IPR051217">
    <property type="entry name" value="Insect_Cuticle_Struc_Prot"/>
</dbReference>
<proteinExistence type="predicted"/>
<organism evidence="4 5">
    <name type="scientific">Henosepilachna vigintioctopunctata</name>
    <dbReference type="NCBI Taxonomy" id="420089"/>
    <lineage>
        <taxon>Eukaryota</taxon>
        <taxon>Metazoa</taxon>
        <taxon>Ecdysozoa</taxon>
        <taxon>Arthropoda</taxon>
        <taxon>Hexapoda</taxon>
        <taxon>Insecta</taxon>
        <taxon>Pterygota</taxon>
        <taxon>Neoptera</taxon>
        <taxon>Endopterygota</taxon>
        <taxon>Coleoptera</taxon>
        <taxon>Polyphaga</taxon>
        <taxon>Cucujiformia</taxon>
        <taxon>Coccinelloidea</taxon>
        <taxon>Coccinellidae</taxon>
        <taxon>Epilachninae</taxon>
        <taxon>Epilachnini</taxon>
        <taxon>Henosepilachna</taxon>
    </lineage>
</organism>
<feature type="signal peptide" evidence="3">
    <location>
        <begin position="1"/>
        <end position="17"/>
    </location>
</feature>
<evidence type="ECO:0000313" key="4">
    <source>
        <dbReference type="EMBL" id="KAK9873787.1"/>
    </source>
</evidence>
<protein>
    <recommendedName>
        <fullName evidence="6">Cuticle protein</fullName>
    </recommendedName>
</protein>
<accession>A0AAW1TZJ9</accession>
<evidence type="ECO:0000256" key="3">
    <source>
        <dbReference type="SAM" id="SignalP"/>
    </source>
</evidence>
<dbReference type="GO" id="GO:0042302">
    <property type="term" value="F:structural constituent of cuticle"/>
    <property type="evidence" value="ECO:0007669"/>
    <property type="project" value="UniProtKB-UniRule"/>
</dbReference>
<dbReference type="GO" id="GO:0031012">
    <property type="term" value="C:extracellular matrix"/>
    <property type="evidence" value="ECO:0007669"/>
    <property type="project" value="TreeGrafter"/>
</dbReference>
<dbReference type="PANTHER" id="PTHR12236">
    <property type="entry name" value="STRUCTURAL CONTITUENT OF CUTICLE"/>
    <property type="match status" value="1"/>
</dbReference>
<evidence type="ECO:0000256" key="1">
    <source>
        <dbReference type="ARBA" id="ARBA00022460"/>
    </source>
</evidence>
<dbReference type="PANTHER" id="PTHR12236:SF75">
    <property type="entry name" value="CUTICULAR PROTEIN 62BB, ISOFORM A"/>
    <property type="match status" value="1"/>
</dbReference>
<dbReference type="Pfam" id="PF00379">
    <property type="entry name" value="Chitin_bind_4"/>
    <property type="match status" value="1"/>
</dbReference>
<dbReference type="PROSITE" id="PS51155">
    <property type="entry name" value="CHIT_BIND_RR_2"/>
    <property type="match status" value="1"/>
</dbReference>
<keyword evidence="3" id="KW-0732">Signal</keyword>
<dbReference type="InterPro" id="IPR000618">
    <property type="entry name" value="Insect_cuticle"/>
</dbReference>
<feature type="chain" id="PRO_5043463791" description="Cuticle protein" evidence="3">
    <location>
        <begin position="18"/>
        <end position="193"/>
    </location>
</feature>
<dbReference type="InterPro" id="IPR031311">
    <property type="entry name" value="CHIT_BIND_RR_consensus"/>
</dbReference>
<keyword evidence="1 2" id="KW-0193">Cuticle</keyword>
<dbReference type="PRINTS" id="PR00947">
    <property type="entry name" value="CUTICLE"/>
</dbReference>
<comment type="caution">
    <text evidence="4">The sequence shown here is derived from an EMBL/GenBank/DDBJ whole genome shotgun (WGS) entry which is preliminary data.</text>
</comment>
<sequence>MALKLAAFFAFVAVSSAALLPQPVIPVPAPELPAHYNFQYQVNEPLTGDQKHHEETREGDAVHGSYSLLESDGTRRIVEYTADGVNGFQAVVHKEPASPVAPVAPIAKVVKPVVAVAPAPVHFAPHVVPAPVVAKVAAIPAVRAYHGAYSPYYSGLHPYSGYNQYSAYNPYSAYHPYSGVYSPYNSLNNYYHY</sequence>
<evidence type="ECO:0000313" key="5">
    <source>
        <dbReference type="Proteomes" id="UP001431783"/>
    </source>
</evidence>
<reference evidence="4 5" key="1">
    <citation type="submission" date="2023-03" db="EMBL/GenBank/DDBJ databases">
        <title>Genome insight into feeding habits of ladybird beetles.</title>
        <authorList>
            <person name="Li H.-S."/>
            <person name="Huang Y.-H."/>
            <person name="Pang H."/>
        </authorList>
    </citation>
    <scope>NUCLEOTIDE SEQUENCE [LARGE SCALE GENOMIC DNA]</scope>
    <source>
        <strain evidence="4">SYSU_2023b</strain>
        <tissue evidence="4">Whole body</tissue>
    </source>
</reference>
<gene>
    <name evidence="4" type="ORF">WA026_002144</name>
</gene>
<dbReference type="AlphaFoldDB" id="A0AAW1TZJ9"/>
<dbReference type="GO" id="GO:0005615">
    <property type="term" value="C:extracellular space"/>
    <property type="evidence" value="ECO:0007669"/>
    <property type="project" value="TreeGrafter"/>
</dbReference>
<keyword evidence="5" id="KW-1185">Reference proteome</keyword>
<evidence type="ECO:0008006" key="6">
    <source>
        <dbReference type="Google" id="ProtNLM"/>
    </source>
</evidence>
<dbReference type="EMBL" id="JARQZJ010000031">
    <property type="protein sequence ID" value="KAK9873787.1"/>
    <property type="molecule type" value="Genomic_DNA"/>
</dbReference>
<dbReference type="PROSITE" id="PS00233">
    <property type="entry name" value="CHIT_BIND_RR_1"/>
    <property type="match status" value="1"/>
</dbReference>